<dbReference type="KEGG" id="pya:PYCH_14950"/>
<dbReference type="HOGENOM" id="CLU_091233_5_4_2"/>
<evidence type="ECO:0000259" key="4">
    <source>
        <dbReference type="PROSITE" id="PS50956"/>
    </source>
</evidence>
<accession>F8AGG3</accession>
<dbReference type="eggNOG" id="arCOG01581">
    <property type="taxonomic scope" value="Archaea"/>
</dbReference>
<dbReference type="InterPro" id="IPR036388">
    <property type="entry name" value="WH-like_DNA-bd_sf"/>
</dbReference>
<evidence type="ECO:0000256" key="2">
    <source>
        <dbReference type="ARBA" id="ARBA00023125"/>
    </source>
</evidence>
<dbReference type="PROSITE" id="PS50956">
    <property type="entry name" value="HTH_ASNC_2"/>
    <property type="match status" value="1"/>
</dbReference>
<dbReference type="PANTHER" id="PTHR43413">
    <property type="entry name" value="TRANSCRIPTIONAL REGULATOR, ASNC FAMILY"/>
    <property type="match status" value="1"/>
</dbReference>
<reference evidence="5 6" key="1">
    <citation type="journal article" date="2011" name="J. Bacteriol.">
        <title>Complete genome sequence of the obligate piezophilic hyperthermophilic archaeon Pyrococcus yayanosii CH1.</title>
        <authorList>
            <person name="Jun X."/>
            <person name="Lupeng L."/>
            <person name="Minjuan X."/>
            <person name="Oger P."/>
            <person name="Fengping W."/>
            <person name="Jebbar M."/>
            <person name="Xiang X."/>
        </authorList>
    </citation>
    <scope>NUCLEOTIDE SEQUENCE [LARGE SCALE GENOMIC DNA]</scope>
    <source>
        <strain evidence="6">CH1 / JCM 16557</strain>
    </source>
</reference>
<dbReference type="GO" id="GO:0043565">
    <property type="term" value="F:sequence-specific DNA binding"/>
    <property type="evidence" value="ECO:0007669"/>
    <property type="project" value="InterPro"/>
</dbReference>
<evidence type="ECO:0000256" key="3">
    <source>
        <dbReference type="ARBA" id="ARBA00023163"/>
    </source>
</evidence>
<keyword evidence="1" id="KW-0805">Transcription regulation</keyword>
<keyword evidence="6" id="KW-1185">Reference proteome</keyword>
<dbReference type="GeneID" id="10838065"/>
<dbReference type="SMART" id="SM00344">
    <property type="entry name" value="HTH_ASNC"/>
    <property type="match status" value="1"/>
</dbReference>
<dbReference type="InterPro" id="IPR000485">
    <property type="entry name" value="AsnC-type_HTH_dom"/>
</dbReference>
<gene>
    <name evidence="5" type="ordered locus">PYCH_14950</name>
</gene>
<protein>
    <submittedName>
        <fullName evidence="5">Transcription regulator protein, Lrp-Asn family</fullName>
    </submittedName>
</protein>
<dbReference type="Proteomes" id="UP000008386">
    <property type="component" value="Chromosome"/>
</dbReference>
<dbReference type="PRINTS" id="PR00033">
    <property type="entry name" value="HTHASNC"/>
</dbReference>
<dbReference type="STRING" id="529709.PYCH_14950"/>
<sequence>MRKLDKMDLQLVKVLSQNSRLTYKELAELLSTTRQRVARRMEKLKRLGVIKKFTVIPNFEKLGYAYVILAVSLRPGTDINTIIERLQAREEVKIIEKGIGAHSLIIHVLVPKELKGAEERVEEIMNELKEAERIDVTFVSDVVKFELI</sequence>
<keyword evidence="2" id="KW-0238">DNA-binding</keyword>
<dbReference type="InterPro" id="IPR036390">
    <property type="entry name" value="WH_DNA-bd_sf"/>
</dbReference>
<name>F8AGG3_PYRYC</name>
<feature type="domain" description="HTH asnC-type" evidence="4">
    <location>
        <begin position="4"/>
        <end position="65"/>
    </location>
</feature>
<dbReference type="Gene3D" id="1.10.10.10">
    <property type="entry name" value="Winged helix-like DNA-binding domain superfamily/Winged helix DNA-binding domain"/>
    <property type="match status" value="1"/>
</dbReference>
<dbReference type="SUPFAM" id="SSF46785">
    <property type="entry name" value="Winged helix' DNA-binding domain"/>
    <property type="match status" value="1"/>
</dbReference>
<dbReference type="RefSeq" id="WP_013906219.1">
    <property type="nucleotide sequence ID" value="NC_015680.1"/>
</dbReference>
<evidence type="ECO:0000313" key="5">
    <source>
        <dbReference type="EMBL" id="AEH25163.1"/>
    </source>
</evidence>
<dbReference type="PANTHER" id="PTHR43413:SF7">
    <property type="entry name" value="HTH-TYPE TRANSCRIPTIONAL REGULATOR PTR2"/>
    <property type="match status" value="1"/>
</dbReference>
<dbReference type="Gene3D" id="3.30.70.920">
    <property type="match status" value="1"/>
</dbReference>
<dbReference type="InterPro" id="IPR050684">
    <property type="entry name" value="HTH-Siroheme_Decarb"/>
</dbReference>
<dbReference type="AlphaFoldDB" id="F8AGG3"/>
<keyword evidence="3" id="KW-0804">Transcription</keyword>
<dbReference type="OrthoDB" id="57033at2157"/>
<dbReference type="InterPro" id="IPR019888">
    <property type="entry name" value="Tscrpt_reg_AsnC-like"/>
</dbReference>
<evidence type="ECO:0000313" key="6">
    <source>
        <dbReference type="Proteomes" id="UP000008386"/>
    </source>
</evidence>
<organism evidence="5 6">
    <name type="scientific">Pyrococcus yayanosii (strain CH1 / JCM 16557)</name>
    <dbReference type="NCBI Taxonomy" id="529709"/>
    <lineage>
        <taxon>Archaea</taxon>
        <taxon>Methanobacteriati</taxon>
        <taxon>Methanobacteriota</taxon>
        <taxon>Thermococci</taxon>
        <taxon>Thermococcales</taxon>
        <taxon>Thermococcaceae</taxon>
        <taxon>Pyrococcus</taxon>
    </lineage>
</organism>
<dbReference type="Pfam" id="PF13412">
    <property type="entry name" value="HTH_24"/>
    <property type="match status" value="1"/>
</dbReference>
<evidence type="ECO:0000256" key="1">
    <source>
        <dbReference type="ARBA" id="ARBA00023015"/>
    </source>
</evidence>
<dbReference type="EMBL" id="CP002779">
    <property type="protein sequence ID" value="AEH25163.1"/>
    <property type="molecule type" value="Genomic_DNA"/>
</dbReference>
<proteinExistence type="predicted"/>